<evidence type="ECO:0000259" key="6">
    <source>
        <dbReference type="PROSITE" id="PS50262"/>
    </source>
</evidence>
<evidence type="ECO:0000313" key="8">
    <source>
        <dbReference type="Proteomes" id="UP000784294"/>
    </source>
</evidence>
<proteinExistence type="predicted"/>
<comment type="caution">
    <text evidence="7">The sequence shown here is derived from an EMBL/GenBank/DDBJ whole genome shotgun (WGS) entry which is preliminary data.</text>
</comment>
<feature type="transmembrane region" description="Helical" evidence="5">
    <location>
        <begin position="62"/>
        <end position="85"/>
    </location>
</feature>
<dbReference type="Proteomes" id="UP000784294">
    <property type="component" value="Unassembled WGS sequence"/>
</dbReference>
<keyword evidence="4 5" id="KW-0472">Membrane</keyword>
<dbReference type="GO" id="GO:0016020">
    <property type="term" value="C:membrane"/>
    <property type="evidence" value="ECO:0007669"/>
    <property type="project" value="UniProtKB-SubCell"/>
</dbReference>
<dbReference type="OrthoDB" id="6358729at2759"/>
<dbReference type="EMBL" id="CAAALY010286100">
    <property type="protein sequence ID" value="VEL43855.1"/>
    <property type="molecule type" value="Genomic_DNA"/>
</dbReference>
<dbReference type="Gene3D" id="1.20.1070.10">
    <property type="entry name" value="Rhodopsin 7-helix transmembrane proteins"/>
    <property type="match status" value="1"/>
</dbReference>
<organism evidence="7 8">
    <name type="scientific">Protopolystoma xenopodis</name>
    <dbReference type="NCBI Taxonomy" id="117903"/>
    <lineage>
        <taxon>Eukaryota</taxon>
        <taxon>Metazoa</taxon>
        <taxon>Spiralia</taxon>
        <taxon>Lophotrochozoa</taxon>
        <taxon>Platyhelminthes</taxon>
        <taxon>Monogenea</taxon>
        <taxon>Polyopisthocotylea</taxon>
        <taxon>Polystomatidea</taxon>
        <taxon>Polystomatidae</taxon>
        <taxon>Protopolystoma</taxon>
    </lineage>
</organism>
<evidence type="ECO:0000313" key="7">
    <source>
        <dbReference type="EMBL" id="VEL43855.1"/>
    </source>
</evidence>
<accession>A0A3S5CVT5</accession>
<gene>
    <name evidence="7" type="ORF">PXEA_LOCUS37295</name>
</gene>
<evidence type="ECO:0000256" key="2">
    <source>
        <dbReference type="ARBA" id="ARBA00022692"/>
    </source>
</evidence>
<evidence type="ECO:0000256" key="1">
    <source>
        <dbReference type="ARBA" id="ARBA00004370"/>
    </source>
</evidence>
<keyword evidence="8" id="KW-1185">Reference proteome</keyword>
<dbReference type="PROSITE" id="PS50262">
    <property type="entry name" value="G_PROTEIN_RECEP_F1_2"/>
    <property type="match status" value="1"/>
</dbReference>
<evidence type="ECO:0000256" key="5">
    <source>
        <dbReference type="SAM" id="Phobius"/>
    </source>
</evidence>
<keyword evidence="2 5" id="KW-0812">Transmembrane</keyword>
<protein>
    <recommendedName>
        <fullName evidence="6">G-protein coupled receptors family 1 profile domain-containing protein</fullName>
    </recommendedName>
</protein>
<keyword evidence="3 5" id="KW-1133">Transmembrane helix</keyword>
<dbReference type="InterPro" id="IPR017452">
    <property type="entry name" value="GPCR_Rhodpsn_7TM"/>
</dbReference>
<evidence type="ECO:0000256" key="4">
    <source>
        <dbReference type="ARBA" id="ARBA00023136"/>
    </source>
</evidence>
<dbReference type="SUPFAM" id="SSF81321">
    <property type="entry name" value="Family A G protein-coupled receptor-like"/>
    <property type="match status" value="1"/>
</dbReference>
<feature type="domain" description="G-protein coupled receptors family 1 profile" evidence="6">
    <location>
        <begin position="41"/>
        <end position="93"/>
    </location>
</feature>
<name>A0A3S5CVT5_9PLAT</name>
<reference evidence="7" key="1">
    <citation type="submission" date="2018-11" db="EMBL/GenBank/DDBJ databases">
        <authorList>
            <consortium name="Pathogen Informatics"/>
        </authorList>
    </citation>
    <scope>NUCLEOTIDE SEQUENCE</scope>
</reference>
<evidence type="ECO:0000256" key="3">
    <source>
        <dbReference type="ARBA" id="ARBA00022989"/>
    </source>
</evidence>
<comment type="subcellular location">
    <subcellularLocation>
        <location evidence="1">Membrane</location>
    </subcellularLocation>
</comment>
<sequence>MYGSSTVELAVVAAVTATPPSGGVNWRFLSLAVLPVWTLLANGSVLVCFYQDRSLRQNLTNFIIASMALADFLLAIAVLPLAVYLKVTDIFTL</sequence>
<feature type="transmembrane region" description="Helical" evidence="5">
    <location>
        <begin position="28"/>
        <end position="50"/>
    </location>
</feature>
<dbReference type="AlphaFoldDB" id="A0A3S5CVT5"/>